<dbReference type="PANTHER" id="PTHR22604:SF105">
    <property type="entry name" value="TRANS-1,2-DIHYDROBENZENE-1,2-DIOL DEHYDROGENASE"/>
    <property type="match status" value="1"/>
</dbReference>
<dbReference type="EMBL" id="JAPZBS010000005">
    <property type="protein sequence ID" value="KAJ5370450.1"/>
    <property type="molecule type" value="Genomic_DNA"/>
</dbReference>
<evidence type="ECO:0000256" key="3">
    <source>
        <dbReference type="ARBA" id="ARBA00038984"/>
    </source>
</evidence>
<comment type="similarity">
    <text evidence="1">Belongs to the Gfo/Idh/MocA family.</text>
</comment>
<dbReference type="Pfam" id="PF22725">
    <property type="entry name" value="GFO_IDH_MocA_C3"/>
    <property type="match status" value="1"/>
</dbReference>
<feature type="domain" description="Gfo/Idh/MocA-like oxidoreductase N-terminal" evidence="6">
    <location>
        <begin position="9"/>
        <end position="134"/>
    </location>
</feature>
<evidence type="ECO:0000256" key="2">
    <source>
        <dbReference type="ARBA" id="ARBA00023002"/>
    </source>
</evidence>
<accession>A0A9W9V8M1</accession>
<comment type="caution">
    <text evidence="8">The sequence shown here is derived from an EMBL/GenBank/DDBJ whole genome shotgun (WGS) entry which is preliminary data.</text>
</comment>
<dbReference type="RefSeq" id="XP_056554884.1">
    <property type="nucleotide sequence ID" value="XM_056699471.1"/>
</dbReference>
<dbReference type="InterPro" id="IPR055170">
    <property type="entry name" value="GFO_IDH_MocA-like_dom"/>
</dbReference>
<name>A0A9W9V8M1_9EURO</name>
<dbReference type="SUPFAM" id="SSF51735">
    <property type="entry name" value="NAD(P)-binding Rossmann-fold domains"/>
    <property type="match status" value="1"/>
</dbReference>
<dbReference type="OrthoDB" id="2129491at2759"/>
<dbReference type="PANTHER" id="PTHR22604">
    <property type="entry name" value="OXIDOREDUCTASES"/>
    <property type="match status" value="1"/>
</dbReference>
<proteinExistence type="inferred from homology"/>
<evidence type="ECO:0000313" key="8">
    <source>
        <dbReference type="EMBL" id="KAJ5370450.1"/>
    </source>
</evidence>
<dbReference type="Gene3D" id="3.40.50.720">
    <property type="entry name" value="NAD(P)-binding Rossmann-like Domain"/>
    <property type="match status" value="1"/>
</dbReference>
<dbReference type="InterPro" id="IPR036291">
    <property type="entry name" value="NAD(P)-bd_dom_sf"/>
</dbReference>
<dbReference type="GO" id="GO:0047837">
    <property type="term" value="F:D-xylose 1-dehydrogenase (NADP+) activity"/>
    <property type="evidence" value="ECO:0007669"/>
    <property type="project" value="UniProtKB-EC"/>
</dbReference>
<evidence type="ECO:0000256" key="1">
    <source>
        <dbReference type="ARBA" id="ARBA00010928"/>
    </source>
</evidence>
<protein>
    <recommendedName>
        <fullName evidence="3">D-xylose 1-dehydrogenase (NADP(+), D-xylono-1,5-lactone-forming)</fullName>
        <ecNumber evidence="3">1.1.1.179</ecNumber>
    </recommendedName>
    <alternativeName>
        <fullName evidence="4">D-xylose-NADP dehydrogenase</fullName>
    </alternativeName>
</protein>
<evidence type="ECO:0000259" key="7">
    <source>
        <dbReference type="Pfam" id="PF22725"/>
    </source>
</evidence>
<dbReference type="Pfam" id="PF01408">
    <property type="entry name" value="GFO_IDH_MocA"/>
    <property type="match status" value="1"/>
</dbReference>
<keyword evidence="2" id="KW-0560">Oxidoreductase</keyword>
<feature type="domain" description="GFO/IDH/MocA-like oxidoreductase" evidence="7">
    <location>
        <begin position="146"/>
        <end position="267"/>
    </location>
</feature>
<gene>
    <name evidence="8" type="ORF">N7496_006542</name>
</gene>
<organism evidence="8 9">
    <name type="scientific">Penicillium cataractarum</name>
    <dbReference type="NCBI Taxonomy" id="2100454"/>
    <lineage>
        <taxon>Eukaryota</taxon>
        <taxon>Fungi</taxon>
        <taxon>Dikarya</taxon>
        <taxon>Ascomycota</taxon>
        <taxon>Pezizomycotina</taxon>
        <taxon>Eurotiomycetes</taxon>
        <taxon>Eurotiomycetidae</taxon>
        <taxon>Eurotiales</taxon>
        <taxon>Aspergillaceae</taxon>
        <taxon>Penicillium</taxon>
    </lineage>
</organism>
<dbReference type="GO" id="GO:0000166">
    <property type="term" value="F:nucleotide binding"/>
    <property type="evidence" value="ECO:0007669"/>
    <property type="project" value="InterPro"/>
</dbReference>
<reference evidence="8" key="1">
    <citation type="submission" date="2022-11" db="EMBL/GenBank/DDBJ databases">
        <authorList>
            <person name="Petersen C."/>
        </authorList>
    </citation>
    <scope>NUCLEOTIDE SEQUENCE</scope>
    <source>
        <strain evidence="8">IBT 29864</strain>
    </source>
</reference>
<reference evidence="8" key="2">
    <citation type="journal article" date="2023" name="IMA Fungus">
        <title>Comparative genomic study of the Penicillium genus elucidates a diverse pangenome and 15 lateral gene transfer events.</title>
        <authorList>
            <person name="Petersen C."/>
            <person name="Sorensen T."/>
            <person name="Nielsen M.R."/>
            <person name="Sondergaard T.E."/>
            <person name="Sorensen J.L."/>
            <person name="Fitzpatrick D.A."/>
            <person name="Frisvad J.C."/>
            <person name="Nielsen K.L."/>
        </authorList>
    </citation>
    <scope>NUCLEOTIDE SEQUENCE</scope>
    <source>
        <strain evidence="8">IBT 29864</strain>
    </source>
</reference>
<evidence type="ECO:0000313" key="9">
    <source>
        <dbReference type="Proteomes" id="UP001147782"/>
    </source>
</evidence>
<dbReference type="Gene3D" id="3.30.360.10">
    <property type="entry name" value="Dihydrodipicolinate Reductase, domain 2"/>
    <property type="match status" value="1"/>
</dbReference>
<dbReference type="GeneID" id="81438650"/>
<keyword evidence="9" id="KW-1185">Reference proteome</keyword>
<dbReference type="Proteomes" id="UP001147782">
    <property type="component" value="Unassembled WGS sequence"/>
</dbReference>
<evidence type="ECO:0000259" key="6">
    <source>
        <dbReference type="Pfam" id="PF01408"/>
    </source>
</evidence>
<sequence>MSEHRLPPLRWGIIGTGLISSWFVEDLLINRPNKVANHIIQAIGGSSIKKAQAFSEKYPSSNNASVYGSYKDLYEDPNVDIVYIGTPHALHKTNCLDAIRAGKHVLCEKAFTLNLTEAEEVIAEAKRQGVFLMEAMWTRFMPLVERLRQLLHQERVIGDIHRASCDFSLPMDLPSLPSTSRLKNPALGAGSLLDIGIYSLTWVILAMETDFGHERPQVLASQVIRDEIDIATTAILTYSHGKQGVATSSMSTTTPSSFCRIEGAKGFVIVDGPAASVPQSFTVYVHNQDPVKYDFEAPGRGYYWEADAVALDIAANKKENSVMPWTETIRIMSLMDEIRCQGGAVFPIEENV</sequence>
<dbReference type="AlphaFoldDB" id="A0A9W9V8M1"/>
<dbReference type="SUPFAM" id="SSF55347">
    <property type="entry name" value="Glyceraldehyde-3-phosphate dehydrogenase-like, C-terminal domain"/>
    <property type="match status" value="1"/>
</dbReference>
<evidence type="ECO:0000256" key="4">
    <source>
        <dbReference type="ARBA" id="ARBA00042988"/>
    </source>
</evidence>
<dbReference type="InterPro" id="IPR000683">
    <property type="entry name" value="Gfo/Idh/MocA-like_OxRdtase_N"/>
</dbReference>
<dbReference type="EC" id="1.1.1.179" evidence="3"/>
<dbReference type="InterPro" id="IPR050984">
    <property type="entry name" value="Gfo/Idh/MocA_domain"/>
</dbReference>
<evidence type="ECO:0000256" key="5">
    <source>
        <dbReference type="ARBA" id="ARBA00049233"/>
    </source>
</evidence>
<comment type="catalytic activity">
    <reaction evidence="5">
        <text>D-xylose + NADP(+) = D-xylono-1,5-lactone + NADPH + H(+)</text>
        <dbReference type="Rhea" id="RHEA:22000"/>
        <dbReference type="ChEBI" id="CHEBI:15378"/>
        <dbReference type="ChEBI" id="CHEBI:15867"/>
        <dbReference type="ChEBI" id="CHEBI:53455"/>
        <dbReference type="ChEBI" id="CHEBI:57783"/>
        <dbReference type="ChEBI" id="CHEBI:58349"/>
        <dbReference type="EC" id="1.1.1.179"/>
    </reaction>
</comment>